<keyword evidence="1" id="KW-0732">Signal</keyword>
<feature type="signal peptide" evidence="1">
    <location>
        <begin position="1"/>
        <end position="25"/>
    </location>
</feature>
<comment type="caution">
    <text evidence="2">The sequence shown here is derived from an EMBL/GenBank/DDBJ whole genome shotgun (WGS) entry which is preliminary data.</text>
</comment>
<organism evidence="2 3">
    <name type="scientific">Acropora cervicornis</name>
    <name type="common">Staghorn coral</name>
    <dbReference type="NCBI Taxonomy" id="6130"/>
    <lineage>
        <taxon>Eukaryota</taxon>
        <taxon>Metazoa</taxon>
        <taxon>Cnidaria</taxon>
        <taxon>Anthozoa</taxon>
        <taxon>Hexacorallia</taxon>
        <taxon>Scleractinia</taxon>
        <taxon>Astrocoeniina</taxon>
        <taxon>Acroporidae</taxon>
        <taxon>Acropora</taxon>
    </lineage>
</organism>
<accession>A0AAD9QUR1</accession>
<dbReference type="EMBL" id="JARQWQ010000013">
    <property type="protein sequence ID" value="KAK2567776.1"/>
    <property type="molecule type" value="Genomic_DNA"/>
</dbReference>
<feature type="chain" id="PRO_5042101238" evidence="1">
    <location>
        <begin position="26"/>
        <end position="109"/>
    </location>
</feature>
<reference evidence="2" key="1">
    <citation type="journal article" date="2023" name="G3 (Bethesda)">
        <title>Whole genome assembly and annotation of the endangered Caribbean coral Acropora cervicornis.</title>
        <authorList>
            <person name="Selwyn J.D."/>
            <person name="Vollmer S.V."/>
        </authorList>
    </citation>
    <scope>NUCLEOTIDE SEQUENCE</scope>
    <source>
        <strain evidence="2">K2</strain>
    </source>
</reference>
<protein>
    <submittedName>
        <fullName evidence="2">Uncharacterized protein</fullName>
    </submittedName>
</protein>
<evidence type="ECO:0000256" key="1">
    <source>
        <dbReference type="SAM" id="SignalP"/>
    </source>
</evidence>
<keyword evidence="3" id="KW-1185">Reference proteome</keyword>
<dbReference type="AlphaFoldDB" id="A0AAD9QUR1"/>
<proteinExistence type="predicted"/>
<reference evidence="2" key="2">
    <citation type="journal article" date="2023" name="Science">
        <title>Genomic signatures of disease resistance in endangered staghorn corals.</title>
        <authorList>
            <person name="Vollmer S.V."/>
            <person name="Selwyn J.D."/>
            <person name="Despard B.A."/>
            <person name="Roesel C.L."/>
        </authorList>
    </citation>
    <scope>NUCLEOTIDE SEQUENCE</scope>
    <source>
        <strain evidence="2">K2</strain>
    </source>
</reference>
<evidence type="ECO:0000313" key="2">
    <source>
        <dbReference type="EMBL" id="KAK2567776.1"/>
    </source>
</evidence>
<evidence type="ECO:0000313" key="3">
    <source>
        <dbReference type="Proteomes" id="UP001249851"/>
    </source>
</evidence>
<dbReference type="Proteomes" id="UP001249851">
    <property type="component" value="Unassembled WGS sequence"/>
</dbReference>
<gene>
    <name evidence="2" type="ORF">P5673_007646</name>
</gene>
<name>A0AAD9QUR1_ACRCE</name>
<sequence>MADYIRLVITLFLIMTPAFIGYLQARPQNPSSCAARVKLLLKNAINTPLPTHSRCVKNTVAIKICNHKFNAVVCKKDDGCSGRPAKRIRVQCTCVDNSFVLLTTECESK</sequence>